<dbReference type="PANTHER" id="PTHR43854:SF1">
    <property type="entry name" value="INDOLEPYRUVATE OXIDOREDUCTASE SUBUNIT IORB"/>
    <property type="match status" value="1"/>
</dbReference>
<reference evidence="4 5" key="1">
    <citation type="submission" date="2011-11" db="EMBL/GenBank/DDBJ databases">
        <title>The Noncontiguous Finished genome of Jonquetella anthropi DSM 22815.</title>
        <authorList>
            <consortium name="US DOE Joint Genome Institute (JGI-PGF)"/>
            <person name="Lucas S."/>
            <person name="Copeland A."/>
            <person name="Lapidus A."/>
            <person name="Glavina del Rio T."/>
            <person name="Dalin E."/>
            <person name="Tice H."/>
            <person name="Bruce D."/>
            <person name="Goodwin L."/>
            <person name="Pitluck S."/>
            <person name="Peters L."/>
            <person name="Mikhailova N."/>
            <person name="Held B."/>
            <person name="Kyrpides N."/>
            <person name="Mavromatis K."/>
            <person name="Ivanova N."/>
            <person name="Markowitz V."/>
            <person name="Cheng J.-F."/>
            <person name="Hugenholtz P."/>
            <person name="Woyke T."/>
            <person name="Wu D."/>
            <person name="Gronow S."/>
            <person name="Wellnitz S."/>
            <person name="Brambilla E."/>
            <person name="Klenk H.-P."/>
            <person name="Eisen J.A."/>
        </authorList>
    </citation>
    <scope>NUCLEOTIDE SEQUENCE [LARGE SCALE GENOMIC DNA]</scope>
    <source>
        <strain evidence="4 5">DSM 22815</strain>
    </source>
</reference>
<dbReference type="AlphaFoldDB" id="H0UK19"/>
<dbReference type="InterPro" id="IPR002869">
    <property type="entry name" value="Pyrv_flavodox_OxRed_cen"/>
</dbReference>
<name>H0UK19_9BACT</name>
<dbReference type="GO" id="GO:0016903">
    <property type="term" value="F:oxidoreductase activity, acting on the aldehyde or oxo group of donors"/>
    <property type="evidence" value="ECO:0007669"/>
    <property type="project" value="InterPro"/>
</dbReference>
<dbReference type="EMBL" id="CM001376">
    <property type="protein sequence ID" value="EHM13029.1"/>
    <property type="molecule type" value="Genomic_DNA"/>
</dbReference>
<dbReference type="Gene3D" id="3.40.920.10">
    <property type="entry name" value="Pyruvate-ferredoxin oxidoreductase, PFOR, domain III"/>
    <property type="match status" value="1"/>
</dbReference>
<evidence type="ECO:0000313" key="4">
    <source>
        <dbReference type="EMBL" id="EHM13029.1"/>
    </source>
</evidence>
<keyword evidence="5" id="KW-1185">Reference proteome</keyword>
<dbReference type="InterPro" id="IPR019752">
    <property type="entry name" value="Pyrv/ketoisovalerate_OxRed_cat"/>
</dbReference>
<keyword evidence="2" id="KW-0472">Membrane</keyword>
<dbReference type="Proteomes" id="UP000003806">
    <property type="component" value="Chromosome"/>
</dbReference>
<proteinExistence type="predicted"/>
<dbReference type="Pfam" id="PF01558">
    <property type="entry name" value="POR"/>
    <property type="match status" value="1"/>
</dbReference>
<organism evidence="4 5">
    <name type="scientific">Jonquetella anthropi DSM 22815</name>
    <dbReference type="NCBI Taxonomy" id="885272"/>
    <lineage>
        <taxon>Bacteria</taxon>
        <taxon>Thermotogati</taxon>
        <taxon>Synergistota</taxon>
        <taxon>Synergistia</taxon>
        <taxon>Synergistales</taxon>
        <taxon>Dethiosulfovibrionaceae</taxon>
        <taxon>Jonquetella</taxon>
    </lineage>
</organism>
<dbReference type="STRING" id="885272.JonanDRAFT_0634"/>
<keyword evidence="2" id="KW-1133">Transmembrane helix</keyword>
<gene>
    <name evidence="4" type="ORF">JonanDRAFT_0634</name>
</gene>
<dbReference type="RefSeq" id="WP_008520886.1">
    <property type="nucleotide sequence ID" value="NZ_CM001376.1"/>
</dbReference>
<dbReference type="InterPro" id="IPR052198">
    <property type="entry name" value="IorB_Oxidoreductase"/>
</dbReference>
<dbReference type="PANTHER" id="PTHR43854">
    <property type="entry name" value="INDOLEPYRUVATE OXIDOREDUCTASE SUBUNIT IORB"/>
    <property type="match status" value="1"/>
</dbReference>
<evidence type="ECO:0000256" key="2">
    <source>
        <dbReference type="SAM" id="Phobius"/>
    </source>
</evidence>
<protein>
    <submittedName>
        <fullName evidence="4">2-oxoacid:ferredoxin oxidoreductase, gamma subunit</fullName>
    </submittedName>
</protein>
<evidence type="ECO:0000259" key="3">
    <source>
        <dbReference type="Pfam" id="PF01558"/>
    </source>
</evidence>
<feature type="domain" description="Pyruvate/ketoisovalerate oxidoreductase catalytic" evidence="3">
    <location>
        <begin position="9"/>
        <end position="181"/>
    </location>
</feature>
<dbReference type="eggNOG" id="COG1014">
    <property type="taxonomic scope" value="Bacteria"/>
</dbReference>
<feature type="transmembrane region" description="Helical" evidence="2">
    <location>
        <begin position="132"/>
        <end position="153"/>
    </location>
</feature>
<evidence type="ECO:0000256" key="1">
    <source>
        <dbReference type="ARBA" id="ARBA00023002"/>
    </source>
</evidence>
<keyword evidence="1" id="KW-0560">Oxidoreductase</keyword>
<sequence length="188" mass="20120">MQYVIVGTGGQGVLFASKVLGYLALKNGQKVLASEVHGMAQRGGSVVSHFKVGDYSSPLVTPGHADVILAFDQNEAARSLEFLHSDGTVVVNLHDTKAWNNAPLAGWLADNQIRVCAMEGYEILKRHMGGRFLFMNVLILGALVASGVAGISYDEMEAAVGALAPEKFKADNLKVLKLGYDAVMSRKE</sequence>
<accession>H0UK19</accession>
<dbReference type="HOGENOM" id="CLU_087284_1_1_0"/>
<dbReference type="OrthoDB" id="9789125at2"/>
<evidence type="ECO:0000313" key="5">
    <source>
        <dbReference type="Proteomes" id="UP000003806"/>
    </source>
</evidence>
<keyword evidence="2" id="KW-0812">Transmembrane</keyword>
<dbReference type="SUPFAM" id="SSF53323">
    <property type="entry name" value="Pyruvate-ferredoxin oxidoreductase, PFOR, domain III"/>
    <property type="match status" value="1"/>
</dbReference>